<dbReference type="OrthoDB" id="6678638at2"/>
<evidence type="ECO:0000256" key="2">
    <source>
        <dbReference type="SAM" id="Phobius"/>
    </source>
</evidence>
<feature type="coiled-coil region" evidence="1">
    <location>
        <begin position="83"/>
        <end position="110"/>
    </location>
</feature>
<gene>
    <name evidence="3" type="ORF">DJ013_13920</name>
</gene>
<name>A0A2Z4GED4_9BACT</name>
<keyword evidence="2" id="KW-0812">Transmembrane</keyword>
<keyword evidence="2" id="KW-1133">Transmembrane helix</keyword>
<dbReference type="RefSeq" id="WP_111372414.1">
    <property type="nucleotide sequence ID" value="NZ_CP029480.1"/>
</dbReference>
<organism evidence="3 4">
    <name type="scientific">Arcticibacterium luteifluviistationis</name>
    <dbReference type="NCBI Taxonomy" id="1784714"/>
    <lineage>
        <taxon>Bacteria</taxon>
        <taxon>Pseudomonadati</taxon>
        <taxon>Bacteroidota</taxon>
        <taxon>Cytophagia</taxon>
        <taxon>Cytophagales</taxon>
        <taxon>Leadbetterellaceae</taxon>
        <taxon>Arcticibacterium</taxon>
    </lineage>
</organism>
<evidence type="ECO:0000256" key="1">
    <source>
        <dbReference type="SAM" id="Coils"/>
    </source>
</evidence>
<protein>
    <recommendedName>
        <fullName evidence="5">Phage abortive infection protein</fullName>
    </recommendedName>
</protein>
<dbReference type="Proteomes" id="UP000249873">
    <property type="component" value="Chromosome"/>
</dbReference>
<proteinExistence type="predicted"/>
<keyword evidence="4" id="KW-1185">Reference proteome</keyword>
<keyword evidence="2" id="KW-0472">Membrane</keyword>
<accession>A0A2Z4GED4</accession>
<keyword evidence="1" id="KW-0175">Coiled coil</keyword>
<evidence type="ECO:0000313" key="3">
    <source>
        <dbReference type="EMBL" id="AWV99203.1"/>
    </source>
</evidence>
<dbReference type="KEGG" id="als:DJ013_13920"/>
<sequence>MTKEKESISERLIFWSAIALMTLGVIIICYLLYGLSNSFSLFGDGQILLDKSAQVGDFIGGLVGALWSLSGILLFYLALKMQSKEFLAQKEELQLQREEIQNQNTEFMVNRITNIIYKQSEIISKFEDLLHFKVPVRNINLKGFLAIDTFSIWHAVSFPDNTDLKKFSKANQDEFNLFNGFILDKNSRRHLASLEASLELCGSLILQKNRDGELILNPTTRNQLSSLLKHNFDTKKIVSYIHGLKRIHEIQLQLFRNNPKASPVANLYPMQEIKRANKILSTIKTIDS</sequence>
<dbReference type="EMBL" id="CP029480">
    <property type="protein sequence ID" value="AWV99203.1"/>
    <property type="molecule type" value="Genomic_DNA"/>
</dbReference>
<reference evidence="3 4" key="1">
    <citation type="submission" date="2018-05" db="EMBL/GenBank/DDBJ databases">
        <title>Complete genome sequence of Arcticibacterium luteifluviistationis SM1504T, a cytophagaceae bacterium isolated from Arctic surface seawater.</title>
        <authorList>
            <person name="Li Y."/>
            <person name="Qin Q.-L."/>
        </authorList>
    </citation>
    <scope>NUCLEOTIDE SEQUENCE [LARGE SCALE GENOMIC DNA]</scope>
    <source>
        <strain evidence="3 4">SM1504</strain>
    </source>
</reference>
<evidence type="ECO:0008006" key="5">
    <source>
        <dbReference type="Google" id="ProtNLM"/>
    </source>
</evidence>
<feature type="transmembrane region" description="Helical" evidence="2">
    <location>
        <begin position="12"/>
        <end position="33"/>
    </location>
</feature>
<dbReference type="AlphaFoldDB" id="A0A2Z4GED4"/>
<feature type="transmembrane region" description="Helical" evidence="2">
    <location>
        <begin position="58"/>
        <end position="79"/>
    </location>
</feature>
<evidence type="ECO:0000313" key="4">
    <source>
        <dbReference type="Proteomes" id="UP000249873"/>
    </source>
</evidence>